<protein>
    <submittedName>
        <fullName evidence="3">BBRPI</fullName>
    </submittedName>
</protein>
<dbReference type="PANTHER" id="PTHR40446">
    <property type="entry name" value="N-ACETYLGLUCOSAMINE-1-PHOSPHODIESTER ALPHA-N-ACETYLGLUCOSAMINIDASE"/>
    <property type="match status" value="1"/>
</dbReference>
<dbReference type="Pfam" id="PF09992">
    <property type="entry name" value="NAGPA"/>
    <property type="match status" value="1"/>
</dbReference>
<evidence type="ECO:0000313" key="4">
    <source>
        <dbReference type="Proteomes" id="UP000254777"/>
    </source>
</evidence>
<dbReference type="InterPro" id="IPR018711">
    <property type="entry name" value="NAGPA"/>
</dbReference>
<dbReference type="InterPro" id="IPR036582">
    <property type="entry name" value="Mao_N_sf"/>
</dbReference>
<dbReference type="InterPro" id="IPR012854">
    <property type="entry name" value="Cu_amine_oxidase-like_N"/>
</dbReference>
<sequence length="687" mass="75147">MKKFKLSYFVFIFLLILNSNVYAKEVLREEFSPGATRVSHDVTYQNKNVKVEVIELDLNNPYLNLKVVAGDGKYTQRATVSSMAKRTNANALVNADYFNMLLQGAPDNASIIDGRLVSSPSVYTDRHTLGITSDNRAIIDTTYFEGKVIAPNNVSYPIDGLNRSYYWYDGTGEYSHENKIQVYNDFWASASRGEKKNSEVLVNSDGTVEAISQGKNFDFAVPDGKQILQVDGQALNFINANVKVGDKIKVDYKITPNYDFKFMVGGHALLVNNGQAVKYTKDINVLGGRRARTAAGISADGKKIYLAAAEGRTSRSAGLTLGELSDFMISIGCDKAVNLDGGGSTAMVLKELGSQTGSRVINPEKNSSERKVVSGIGIFNTSPATGVPKGIKFKGPDSILVGESALYDVVGAWDENLHPIDISSWTYQYDSSNNESAQFFGSYLLGLNPGSVTATLTTSNGLTATKEITVKGFDEIVKLTAKVDKKRISDGETLNVTTEAKLKDGRTIALSPKVVEYSINGFVGNFDENGNLTVSSTADLYKSEITVKVGNKTSTTTIYDSSSKIIEMTIGKKDYSINSEKKKMDTVPFVQDSRTLVPVRFVAEAIGAQVEWDAENQIVKITNNDSVMTLKVGENNYSLNDKTSEMDTKSIIKDSRTFIPIRFVAEALGLYVEYNDTDKIVTLVDLK</sequence>
<reference evidence="3 4" key="1">
    <citation type="submission" date="2018-06" db="EMBL/GenBank/DDBJ databases">
        <authorList>
            <consortium name="Pathogen Informatics"/>
            <person name="Doyle S."/>
        </authorList>
    </citation>
    <scope>NUCLEOTIDE SEQUENCE [LARGE SCALE GENOMIC DNA]</scope>
    <source>
        <strain evidence="3 4">NCTC11088</strain>
    </source>
</reference>
<dbReference type="Proteomes" id="UP000254777">
    <property type="component" value="Unassembled WGS sequence"/>
</dbReference>
<accession>A0A379D8X8</accession>
<gene>
    <name evidence="3" type="ORF">NCTC11088_00182</name>
</gene>
<evidence type="ECO:0000313" key="3">
    <source>
        <dbReference type="EMBL" id="SUB74438.1"/>
    </source>
</evidence>
<dbReference type="EMBL" id="UGTH01000001">
    <property type="protein sequence ID" value="SUB74438.1"/>
    <property type="molecule type" value="Genomic_DNA"/>
</dbReference>
<dbReference type="AlphaFoldDB" id="A0A379D8X8"/>
<dbReference type="PANTHER" id="PTHR40446:SF2">
    <property type="entry name" value="N-ACETYLGLUCOSAMINE-1-PHOSPHODIESTER ALPHA-N-ACETYLGLUCOSAMINIDASE"/>
    <property type="match status" value="1"/>
</dbReference>
<evidence type="ECO:0000259" key="1">
    <source>
        <dbReference type="Pfam" id="PF07833"/>
    </source>
</evidence>
<name>A0A379D8X8_9FIRM</name>
<evidence type="ECO:0000259" key="2">
    <source>
        <dbReference type="Pfam" id="PF09992"/>
    </source>
</evidence>
<proteinExistence type="predicted"/>
<organism evidence="3 4">
    <name type="scientific">Peptoniphilus indolicus</name>
    <dbReference type="NCBI Taxonomy" id="33030"/>
    <lineage>
        <taxon>Bacteria</taxon>
        <taxon>Bacillati</taxon>
        <taxon>Bacillota</taxon>
        <taxon>Tissierellia</taxon>
        <taxon>Tissierellales</taxon>
        <taxon>Peptoniphilaceae</taxon>
        <taxon>Peptoniphilus</taxon>
    </lineage>
</organism>
<dbReference type="Gene3D" id="3.30.457.10">
    <property type="entry name" value="Copper amine oxidase-like, N-terminal domain"/>
    <property type="match status" value="1"/>
</dbReference>
<dbReference type="SUPFAM" id="SSF55383">
    <property type="entry name" value="Copper amine oxidase, domain N"/>
    <property type="match status" value="2"/>
</dbReference>
<dbReference type="Pfam" id="PF07833">
    <property type="entry name" value="Cu_amine_oxidN1"/>
    <property type="match status" value="1"/>
</dbReference>
<feature type="domain" description="Phosphodiester glycosidase" evidence="2">
    <location>
        <begin position="199"/>
        <end position="379"/>
    </location>
</feature>
<dbReference type="RefSeq" id="WP_172463307.1">
    <property type="nucleotide sequence ID" value="NZ_UGTH01000001.1"/>
</dbReference>
<feature type="domain" description="Copper amine oxidase-like N-terminal" evidence="1">
    <location>
        <begin position="577"/>
        <end position="682"/>
    </location>
</feature>